<proteinExistence type="predicted"/>
<dbReference type="Pfam" id="PF07727">
    <property type="entry name" value="RVT_2"/>
    <property type="match status" value="1"/>
</dbReference>
<dbReference type="Proteomes" id="UP000288805">
    <property type="component" value="Unassembled WGS sequence"/>
</dbReference>
<evidence type="ECO:0000313" key="2">
    <source>
        <dbReference type="EMBL" id="RVX22851.1"/>
    </source>
</evidence>
<dbReference type="AlphaFoldDB" id="A0A438KNS1"/>
<evidence type="ECO:0000313" key="3">
    <source>
        <dbReference type="Proteomes" id="UP000288805"/>
    </source>
</evidence>
<dbReference type="PANTHER" id="PTHR11439">
    <property type="entry name" value="GAG-POL-RELATED RETROTRANSPOSON"/>
    <property type="match status" value="1"/>
</dbReference>
<gene>
    <name evidence="2" type="primary">RE1_835</name>
    <name evidence="2" type="ORF">CK203_008112</name>
</gene>
<reference evidence="2 3" key="1">
    <citation type="journal article" date="2018" name="PLoS Genet.">
        <title>Population sequencing reveals clonal diversity and ancestral inbreeding in the grapevine cultivar Chardonnay.</title>
        <authorList>
            <person name="Roach M.J."/>
            <person name="Johnson D.L."/>
            <person name="Bohlmann J."/>
            <person name="van Vuuren H.J."/>
            <person name="Jones S.J."/>
            <person name="Pretorius I.S."/>
            <person name="Schmidt S.A."/>
            <person name="Borneman A.R."/>
        </authorList>
    </citation>
    <scope>NUCLEOTIDE SEQUENCE [LARGE SCALE GENOMIC DNA]</scope>
    <source>
        <strain evidence="3">cv. Chardonnay</strain>
        <tissue evidence="2">Leaf</tissue>
    </source>
</reference>
<organism evidence="2 3">
    <name type="scientific">Vitis vinifera</name>
    <name type="common">Grape</name>
    <dbReference type="NCBI Taxonomy" id="29760"/>
    <lineage>
        <taxon>Eukaryota</taxon>
        <taxon>Viridiplantae</taxon>
        <taxon>Streptophyta</taxon>
        <taxon>Embryophyta</taxon>
        <taxon>Tracheophyta</taxon>
        <taxon>Spermatophyta</taxon>
        <taxon>Magnoliopsida</taxon>
        <taxon>eudicotyledons</taxon>
        <taxon>Gunneridae</taxon>
        <taxon>Pentapetalae</taxon>
        <taxon>rosids</taxon>
        <taxon>Vitales</taxon>
        <taxon>Vitaceae</taxon>
        <taxon>Viteae</taxon>
        <taxon>Vitis</taxon>
    </lineage>
</organism>
<feature type="domain" description="Reverse transcriptase Ty1/copia-type" evidence="1">
    <location>
        <begin position="35"/>
        <end position="93"/>
    </location>
</feature>
<dbReference type="InterPro" id="IPR013103">
    <property type="entry name" value="RVT_2"/>
</dbReference>
<sequence length="203" mass="23045">MDIPKNAKNALNVLEWKEAVLEEMGALEKKIRLGKVVNLLEGKSTIGCKWIFTVKYNSDGLLERYKAPLVAKGFTQTYGIDYSETFAPMAKLNRKGIVVSQRKYTLDLLEETRMSGCKPADTPIEYNLKLGENDKGTLVDTTRYQKLEHLEVVYRILRYLKSTLGKGLLFNKNEQMGVEIFTDADWTGSITVRRSKAGYCIFA</sequence>
<dbReference type="EMBL" id="QGNW01000002">
    <property type="protein sequence ID" value="RVX22851.1"/>
    <property type="molecule type" value="Genomic_DNA"/>
</dbReference>
<evidence type="ECO:0000259" key="1">
    <source>
        <dbReference type="Pfam" id="PF07727"/>
    </source>
</evidence>
<dbReference type="PANTHER" id="PTHR11439:SF440">
    <property type="entry name" value="INTEGRASE CATALYTIC DOMAIN-CONTAINING PROTEIN"/>
    <property type="match status" value="1"/>
</dbReference>
<accession>A0A438KNS1</accession>
<name>A0A438KNS1_VITVI</name>
<comment type="caution">
    <text evidence="2">The sequence shown here is derived from an EMBL/GenBank/DDBJ whole genome shotgun (WGS) entry which is preliminary data.</text>
</comment>
<protein>
    <submittedName>
        <fullName evidence="2">Retrovirus-related Pol polyprotein from transposon RE1</fullName>
    </submittedName>
</protein>